<gene>
    <name evidence="1" type="primary">WBGene00117168</name>
</gene>
<keyword evidence="2" id="KW-1185">Reference proteome</keyword>
<dbReference type="Proteomes" id="UP000005239">
    <property type="component" value="Unassembled WGS sequence"/>
</dbReference>
<dbReference type="EnsemblMetazoa" id="PPA27614.1">
    <property type="protein sequence ID" value="PPA27614.1"/>
    <property type="gene ID" value="WBGene00117168"/>
</dbReference>
<accession>A0A454Y0K0</accession>
<reference evidence="2" key="1">
    <citation type="journal article" date="2008" name="Nat. Genet.">
        <title>The Pristionchus pacificus genome provides a unique perspective on nematode lifestyle and parasitism.</title>
        <authorList>
            <person name="Dieterich C."/>
            <person name="Clifton S.W."/>
            <person name="Schuster L.N."/>
            <person name="Chinwalla A."/>
            <person name="Delehaunty K."/>
            <person name="Dinkelacker I."/>
            <person name="Fulton L."/>
            <person name="Fulton R."/>
            <person name="Godfrey J."/>
            <person name="Minx P."/>
            <person name="Mitreva M."/>
            <person name="Roeseler W."/>
            <person name="Tian H."/>
            <person name="Witte H."/>
            <person name="Yang S.P."/>
            <person name="Wilson R.K."/>
            <person name="Sommer R.J."/>
        </authorList>
    </citation>
    <scope>NUCLEOTIDE SEQUENCE [LARGE SCALE GENOMIC DNA]</scope>
    <source>
        <strain evidence="2">PS312</strain>
    </source>
</reference>
<organism evidence="1 2">
    <name type="scientific">Pristionchus pacificus</name>
    <name type="common">Parasitic nematode worm</name>
    <dbReference type="NCBI Taxonomy" id="54126"/>
    <lineage>
        <taxon>Eukaryota</taxon>
        <taxon>Metazoa</taxon>
        <taxon>Ecdysozoa</taxon>
        <taxon>Nematoda</taxon>
        <taxon>Chromadorea</taxon>
        <taxon>Rhabditida</taxon>
        <taxon>Rhabditina</taxon>
        <taxon>Diplogasteromorpha</taxon>
        <taxon>Diplogasteroidea</taxon>
        <taxon>Neodiplogasteridae</taxon>
        <taxon>Pristionchus</taxon>
    </lineage>
</organism>
<dbReference type="AlphaFoldDB" id="A0A454Y0K0"/>
<proteinExistence type="predicted"/>
<accession>A0A8R1UIH4</accession>
<evidence type="ECO:0000313" key="1">
    <source>
        <dbReference type="EnsemblMetazoa" id="PPA27614.1"/>
    </source>
</evidence>
<protein>
    <submittedName>
        <fullName evidence="1">Uncharacterized protein</fullName>
    </submittedName>
</protein>
<reference evidence="1" key="2">
    <citation type="submission" date="2022-06" db="UniProtKB">
        <authorList>
            <consortium name="EnsemblMetazoa"/>
        </authorList>
    </citation>
    <scope>IDENTIFICATION</scope>
    <source>
        <strain evidence="1">PS312</strain>
    </source>
</reference>
<sequence>MLRMIESTLESPWSLHVIMGYGVLPKVAHYYSRLLIMRVTANDVGVFRTLLTQRPEFREQFRAATFDGVAGNPLTILGNSIPQLDRTGCEYIFEEED</sequence>
<name>A0A454Y0K0_PRIPA</name>
<evidence type="ECO:0000313" key="2">
    <source>
        <dbReference type="Proteomes" id="UP000005239"/>
    </source>
</evidence>